<proteinExistence type="predicted"/>
<protein>
    <submittedName>
        <fullName evidence="1">Uncharacterized protein</fullName>
    </submittedName>
</protein>
<evidence type="ECO:0000313" key="2">
    <source>
        <dbReference type="Proteomes" id="UP000821845"/>
    </source>
</evidence>
<name>A0ACB7SRB2_HYAAI</name>
<evidence type="ECO:0000313" key="1">
    <source>
        <dbReference type="EMBL" id="KAH6937145.1"/>
    </source>
</evidence>
<gene>
    <name evidence="1" type="ORF">HPB50_025791</name>
</gene>
<reference evidence="1" key="1">
    <citation type="submission" date="2020-05" db="EMBL/GenBank/DDBJ databases">
        <title>Large-scale comparative analyses of tick genomes elucidate their genetic diversity and vector capacities.</title>
        <authorList>
            <person name="Jia N."/>
            <person name="Wang J."/>
            <person name="Shi W."/>
            <person name="Du L."/>
            <person name="Sun Y."/>
            <person name="Zhan W."/>
            <person name="Jiang J."/>
            <person name="Wang Q."/>
            <person name="Zhang B."/>
            <person name="Ji P."/>
            <person name="Sakyi L.B."/>
            <person name="Cui X."/>
            <person name="Yuan T."/>
            <person name="Jiang B."/>
            <person name="Yang W."/>
            <person name="Lam T.T.-Y."/>
            <person name="Chang Q."/>
            <person name="Ding S."/>
            <person name="Wang X."/>
            <person name="Zhu J."/>
            <person name="Ruan X."/>
            <person name="Zhao L."/>
            <person name="Wei J."/>
            <person name="Que T."/>
            <person name="Du C."/>
            <person name="Cheng J."/>
            <person name="Dai P."/>
            <person name="Han X."/>
            <person name="Huang E."/>
            <person name="Gao Y."/>
            <person name="Liu J."/>
            <person name="Shao H."/>
            <person name="Ye R."/>
            <person name="Li L."/>
            <person name="Wei W."/>
            <person name="Wang X."/>
            <person name="Wang C."/>
            <person name="Yang T."/>
            <person name="Huo Q."/>
            <person name="Li W."/>
            <person name="Guo W."/>
            <person name="Chen H."/>
            <person name="Zhou L."/>
            <person name="Ni X."/>
            <person name="Tian J."/>
            <person name="Zhou Y."/>
            <person name="Sheng Y."/>
            <person name="Liu T."/>
            <person name="Pan Y."/>
            <person name="Xia L."/>
            <person name="Li J."/>
            <person name="Zhao F."/>
            <person name="Cao W."/>
        </authorList>
    </citation>
    <scope>NUCLEOTIDE SEQUENCE</scope>
    <source>
        <strain evidence="1">Hyas-2018</strain>
    </source>
</reference>
<dbReference type="Proteomes" id="UP000821845">
    <property type="component" value="Chromosome 3"/>
</dbReference>
<sequence length="112" mass="11993">MHDGRGLHKAQDTKDHLTDLALSVVPSPDRAPSFAHAHHTRPGAHGLEVIYTAEAKLCNKWLLHTALSSTQVTVSSRAINACAEPAIPVRADLETAAYDLVRTSRAGARHAA</sequence>
<keyword evidence="2" id="KW-1185">Reference proteome</keyword>
<accession>A0ACB7SRB2</accession>
<dbReference type="EMBL" id="CM023483">
    <property type="protein sequence ID" value="KAH6937145.1"/>
    <property type="molecule type" value="Genomic_DNA"/>
</dbReference>
<organism evidence="1 2">
    <name type="scientific">Hyalomma asiaticum</name>
    <name type="common">Tick</name>
    <dbReference type="NCBI Taxonomy" id="266040"/>
    <lineage>
        <taxon>Eukaryota</taxon>
        <taxon>Metazoa</taxon>
        <taxon>Ecdysozoa</taxon>
        <taxon>Arthropoda</taxon>
        <taxon>Chelicerata</taxon>
        <taxon>Arachnida</taxon>
        <taxon>Acari</taxon>
        <taxon>Parasitiformes</taxon>
        <taxon>Ixodida</taxon>
        <taxon>Ixodoidea</taxon>
        <taxon>Ixodidae</taxon>
        <taxon>Hyalomminae</taxon>
        <taxon>Hyalomma</taxon>
    </lineage>
</organism>
<comment type="caution">
    <text evidence="1">The sequence shown here is derived from an EMBL/GenBank/DDBJ whole genome shotgun (WGS) entry which is preliminary data.</text>
</comment>